<dbReference type="GO" id="GO:0003689">
    <property type="term" value="F:DNA clamp loader activity"/>
    <property type="evidence" value="ECO:0007669"/>
    <property type="project" value="TreeGrafter"/>
</dbReference>
<dbReference type="InterPro" id="IPR050238">
    <property type="entry name" value="DNA_Rep/Repair_Clamp_Loader"/>
</dbReference>
<accession>A0A383BH98</accession>
<evidence type="ECO:0000256" key="1">
    <source>
        <dbReference type="ARBA" id="ARBA00022705"/>
    </source>
</evidence>
<dbReference type="EMBL" id="UINC01200416">
    <property type="protein sequence ID" value="SVE19292.1"/>
    <property type="molecule type" value="Genomic_DNA"/>
</dbReference>
<dbReference type="CDD" id="cd00009">
    <property type="entry name" value="AAA"/>
    <property type="match status" value="1"/>
</dbReference>
<proteinExistence type="predicted"/>
<feature type="non-terminal residue" evidence="5">
    <location>
        <position position="100"/>
    </location>
</feature>
<dbReference type="Pfam" id="PF00004">
    <property type="entry name" value="AAA"/>
    <property type="match status" value="1"/>
</dbReference>
<evidence type="ECO:0000256" key="3">
    <source>
        <dbReference type="ARBA" id="ARBA00022840"/>
    </source>
</evidence>
<evidence type="ECO:0000259" key="4">
    <source>
        <dbReference type="Pfam" id="PF00004"/>
    </source>
</evidence>
<dbReference type="GO" id="GO:0016887">
    <property type="term" value="F:ATP hydrolysis activity"/>
    <property type="evidence" value="ECO:0007669"/>
    <property type="project" value="InterPro"/>
</dbReference>
<dbReference type="GO" id="GO:0006281">
    <property type="term" value="P:DNA repair"/>
    <property type="evidence" value="ECO:0007669"/>
    <property type="project" value="TreeGrafter"/>
</dbReference>
<organism evidence="5">
    <name type="scientific">marine metagenome</name>
    <dbReference type="NCBI Taxonomy" id="408172"/>
    <lineage>
        <taxon>unclassified sequences</taxon>
        <taxon>metagenomes</taxon>
        <taxon>ecological metagenomes</taxon>
    </lineage>
</organism>
<dbReference type="AlphaFoldDB" id="A0A383BH98"/>
<gene>
    <name evidence="5" type="ORF">METZ01_LOCUS472146</name>
</gene>
<dbReference type="InterPro" id="IPR003959">
    <property type="entry name" value="ATPase_AAA_core"/>
</dbReference>
<dbReference type="SUPFAM" id="SSF52540">
    <property type="entry name" value="P-loop containing nucleoside triphosphate hydrolases"/>
    <property type="match status" value="1"/>
</dbReference>
<keyword evidence="1" id="KW-0235">DNA replication</keyword>
<evidence type="ECO:0000256" key="2">
    <source>
        <dbReference type="ARBA" id="ARBA00022741"/>
    </source>
</evidence>
<protein>
    <recommendedName>
        <fullName evidence="4">ATPase AAA-type core domain-containing protein</fullName>
    </recommendedName>
</protein>
<keyword evidence="3" id="KW-0067">ATP-binding</keyword>
<dbReference type="InterPro" id="IPR027417">
    <property type="entry name" value="P-loop_NTPase"/>
</dbReference>
<evidence type="ECO:0000313" key="5">
    <source>
        <dbReference type="EMBL" id="SVE19292.1"/>
    </source>
</evidence>
<dbReference type="GO" id="GO:0006261">
    <property type="term" value="P:DNA-templated DNA replication"/>
    <property type="evidence" value="ECO:0007669"/>
    <property type="project" value="TreeGrafter"/>
</dbReference>
<keyword evidence="2" id="KW-0547">Nucleotide-binding</keyword>
<sequence length="100" mass="11163">METYIGNEHLKSKVSIYLESGDLPHLLLYGRAGTGKTTLAKLLVKNIECDYLYINASDENNVDTVRTKVKTFASTMGFKDMKIIILDECDYITPNAQAAL</sequence>
<reference evidence="5" key="1">
    <citation type="submission" date="2018-05" db="EMBL/GenBank/DDBJ databases">
        <authorList>
            <person name="Lanie J.A."/>
            <person name="Ng W.-L."/>
            <person name="Kazmierczak K.M."/>
            <person name="Andrzejewski T.M."/>
            <person name="Davidsen T.M."/>
            <person name="Wayne K.J."/>
            <person name="Tettelin H."/>
            <person name="Glass J.I."/>
            <person name="Rusch D."/>
            <person name="Podicherti R."/>
            <person name="Tsui H.-C.T."/>
            <person name="Winkler M.E."/>
        </authorList>
    </citation>
    <scope>NUCLEOTIDE SEQUENCE</scope>
</reference>
<dbReference type="Gene3D" id="3.40.50.300">
    <property type="entry name" value="P-loop containing nucleotide triphosphate hydrolases"/>
    <property type="match status" value="1"/>
</dbReference>
<dbReference type="GO" id="GO:0005524">
    <property type="term" value="F:ATP binding"/>
    <property type="evidence" value="ECO:0007669"/>
    <property type="project" value="UniProtKB-KW"/>
</dbReference>
<feature type="domain" description="ATPase AAA-type core" evidence="4">
    <location>
        <begin position="26"/>
        <end position="96"/>
    </location>
</feature>
<dbReference type="PANTHER" id="PTHR11669:SF20">
    <property type="entry name" value="REPLICATION FACTOR C SUBUNIT 4"/>
    <property type="match status" value="1"/>
</dbReference>
<name>A0A383BH98_9ZZZZ</name>
<dbReference type="PANTHER" id="PTHR11669">
    <property type="entry name" value="REPLICATION FACTOR C / DNA POLYMERASE III GAMMA-TAU SUBUNIT"/>
    <property type="match status" value="1"/>
</dbReference>
<dbReference type="GO" id="GO:0005663">
    <property type="term" value="C:DNA replication factor C complex"/>
    <property type="evidence" value="ECO:0007669"/>
    <property type="project" value="TreeGrafter"/>
</dbReference>